<organism evidence="1">
    <name type="scientific">Phaffia rhodozyma</name>
    <name type="common">Yeast</name>
    <name type="synonym">Xanthophyllomyces dendrorhous</name>
    <dbReference type="NCBI Taxonomy" id="264483"/>
    <lineage>
        <taxon>Eukaryota</taxon>
        <taxon>Fungi</taxon>
        <taxon>Dikarya</taxon>
        <taxon>Basidiomycota</taxon>
        <taxon>Agaricomycotina</taxon>
        <taxon>Tremellomycetes</taxon>
        <taxon>Cystofilobasidiales</taxon>
        <taxon>Mrakiaceae</taxon>
        <taxon>Phaffia</taxon>
    </lineage>
</organism>
<proteinExistence type="predicted"/>
<dbReference type="EMBL" id="LN483124">
    <property type="protein sequence ID" value="CED82475.1"/>
    <property type="molecule type" value="Genomic_DNA"/>
</dbReference>
<evidence type="ECO:0000313" key="1">
    <source>
        <dbReference type="EMBL" id="CED82475.1"/>
    </source>
</evidence>
<reference evidence="1" key="1">
    <citation type="submission" date="2014-08" db="EMBL/GenBank/DDBJ databases">
        <authorList>
            <person name="Sharma Rahul"/>
            <person name="Thines Marco"/>
        </authorList>
    </citation>
    <scope>NUCLEOTIDE SEQUENCE</scope>
</reference>
<dbReference type="AlphaFoldDB" id="A0A0F7SPQ5"/>
<accession>A0A0F7SPQ5</accession>
<name>A0A0F7SPQ5_PHARH</name>
<sequence>MEPIEISSRAILQSLSSKIPTEFHLLLDRAPGPLNPKNPFDKSLTSRIDACTTLPLSALPALHLLNSDYSSAHLIAQAHEGELYGTFDYYHALVHRTEGHSEYWNAKWWFDRINHPVLVKAYPNSRGDVRTARTEAKKRVNVIQSLEGRVNLMEKVSKDEIRELCWQEICCLLEWSLNHPR</sequence>
<protein>
    <submittedName>
        <fullName evidence="1">Uncharacterized protein</fullName>
    </submittedName>
</protein>